<evidence type="ECO:0000313" key="9">
    <source>
        <dbReference type="EMBL" id="MBS9337979.1"/>
    </source>
</evidence>
<dbReference type="PANTHER" id="PTHR30012">
    <property type="entry name" value="GENERAL SECRETION PATHWAY PROTEIN"/>
    <property type="match status" value="1"/>
</dbReference>
<keyword evidence="10" id="KW-1185">Reference proteome</keyword>
<evidence type="ECO:0000256" key="1">
    <source>
        <dbReference type="ARBA" id="ARBA00004651"/>
    </source>
</evidence>
<dbReference type="PANTHER" id="PTHR30012:SF0">
    <property type="entry name" value="TYPE II SECRETION SYSTEM PROTEIN F-RELATED"/>
    <property type="match status" value="1"/>
</dbReference>
<evidence type="ECO:0000256" key="2">
    <source>
        <dbReference type="ARBA" id="ARBA00005745"/>
    </source>
</evidence>
<proteinExistence type="inferred from homology"/>
<keyword evidence="4 7" id="KW-0812">Transmembrane</keyword>
<dbReference type="InterPro" id="IPR003004">
    <property type="entry name" value="GspF/PilC"/>
</dbReference>
<evidence type="ECO:0000259" key="8">
    <source>
        <dbReference type="Pfam" id="PF00482"/>
    </source>
</evidence>
<evidence type="ECO:0000256" key="5">
    <source>
        <dbReference type="ARBA" id="ARBA00022989"/>
    </source>
</evidence>
<dbReference type="InterPro" id="IPR042094">
    <property type="entry name" value="T2SS_GspF_sf"/>
</dbReference>
<protein>
    <recommendedName>
        <fullName evidence="8">Type II secretion system protein GspF domain-containing protein</fullName>
    </recommendedName>
</protein>
<dbReference type="PRINTS" id="PR00812">
    <property type="entry name" value="BCTERIALGSPF"/>
</dbReference>
<evidence type="ECO:0000313" key="10">
    <source>
        <dbReference type="Proteomes" id="UP001519503"/>
    </source>
</evidence>
<comment type="caution">
    <text evidence="9">The sequence shown here is derived from an EMBL/GenBank/DDBJ whole genome shotgun (WGS) entry which is preliminary data.</text>
</comment>
<dbReference type="Gene3D" id="1.20.81.30">
    <property type="entry name" value="Type II secretion system (T2SS), domain F"/>
    <property type="match status" value="1"/>
</dbReference>
<dbReference type="Proteomes" id="UP001519503">
    <property type="component" value="Unassembled WGS sequence"/>
</dbReference>
<evidence type="ECO:0000256" key="6">
    <source>
        <dbReference type="ARBA" id="ARBA00023136"/>
    </source>
</evidence>
<feature type="transmembrane region" description="Helical" evidence="7">
    <location>
        <begin position="155"/>
        <end position="177"/>
    </location>
</feature>
<dbReference type="Pfam" id="PF00482">
    <property type="entry name" value="T2SSF"/>
    <property type="match status" value="2"/>
</dbReference>
<comment type="similarity">
    <text evidence="2">Belongs to the GSP F family.</text>
</comment>
<organism evidence="9 10">
    <name type="scientific">Fructobacillus parabroussonetiae</name>
    <dbReference type="NCBI Taxonomy" id="2713174"/>
    <lineage>
        <taxon>Bacteria</taxon>
        <taxon>Bacillati</taxon>
        <taxon>Bacillota</taxon>
        <taxon>Bacilli</taxon>
        <taxon>Lactobacillales</taxon>
        <taxon>Lactobacillaceae</taxon>
        <taxon>Fructobacillus</taxon>
    </lineage>
</organism>
<dbReference type="RefSeq" id="WP_213822482.1">
    <property type="nucleotide sequence ID" value="NZ_JAAMFL010000010.1"/>
</dbReference>
<evidence type="ECO:0000256" key="3">
    <source>
        <dbReference type="ARBA" id="ARBA00022475"/>
    </source>
</evidence>
<evidence type="ECO:0000256" key="4">
    <source>
        <dbReference type="ARBA" id="ARBA00022692"/>
    </source>
</evidence>
<feature type="domain" description="Type II secretion system protein GspF" evidence="8">
    <location>
        <begin position="18"/>
        <end position="130"/>
    </location>
</feature>
<name>A0ABS5R0C7_9LACO</name>
<sequence>MFLKKKGLGLRRNEQALFLSELAELIQAGYPLAQALDVLAAGQRQWKEAIGRVQAVLSMGGDLRQAFPEILSDGLNGYLSLAEAHGRFDQALIQLATKVQQINRYQRELKQAMTYPFALVALLFLMSFGLEKLLYPVFQQLIAESDSNSPDNWSLIALHSLFGCLLLLALVILLGYWQLKRKRPMKRLLLLTKMPFLAPATKYLTTAILAEQLSVFLAAGLRLPTIIAYYSEEQADKEGFGYELAQLTKNHLEAGGDLATFLKGLVFLQPSLAAYLTRGFDEVTLSKYLAYYAKVEFSRFDRLVKRFFALLQPVLFTLIGLIILLIYLAMLLPLYQNLGGYQV</sequence>
<feature type="domain" description="Type II secretion system protein GspF" evidence="8">
    <location>
        <begin position="210"/>
        <end position="333"/>
    </location>
</feature>
<comment type="subcellular location">
    <subcellularLocation>
        <location evidence="1">Cell membrane</location>
        <topology evidence="1">Multi-pass membrane protein</topology>
    </subcellularLocation>
</comment>
<reference evidence="9 10" key="1">
    <citation type="submission" date="2020-02" db="EMBL/GenBank/DDBJ databases">
        <title>Fructobacillus sp. isolated from paper mulberry of Taiwan.</title>
        <authorList>
            <person name="Lin S.-T."/>
        </authorList>
    </citation>
    <scope>NUCLEOTIDE SEQUENCE [LARGE SCALE GENOMIC DNA]</scope>
    <source>
        <strain evidence="9 10">S1-1</strain>
    </source>
</reference>
<dbReference type="InterPro" id="IPR018076">
    <property type="entry name" value="T2SS_GspF_dom"/>
</dbReference>
<keyword evidence="6 7" id="KW-0472">Membrane</keyword>
<keyword evidence="5 7" id="KW-1133">Transmembrane helix</keyword>
<evidence type="ECO:0000256" key="7">
    <source>
        <dbReference type="SAM" id="Phobius"/>
    </source>
</evidence>
<accession>A0ABS5R0C7</accession>
<feature type="transmembrane region" description="Helical" evidence="7">
    <location>
        <begin position="307"/>
        <end position="335"/>
    </location>
</feature>
<feature type="transmembrane region" description="Helical" evidence="7">
    <location>
        <begin position="114"/>
        <end position="135"/>
    </location>
</feature>
<gene>
    <name evidence="9" type="ORF">G6R30_05825</name>
</gene>
<keyword evidence="3" id="KW-1003">Cell membrane</keyword>
<dbReference type="EMBL" id="JAAMFL010000010">
    <property type="protein sequence ID" value="MBS9337979.1"/>
    <property type="molecule type" value="Genomic_DNA"/>
</dbReference>